<dbReference type="Proteomes" id="UP001059617">
    <property type="component" value="Chromosome"/>
</dbReference>
<feature type="domain" description="HTH cro/C1-type" evidence="2">
    <location>
        <begin position="13"/>
        <end position="67"/>
    </location>
</feature>
<dbReference type="InterPro" id="IPR010982">
    <property type="entry name" value="Lambda_DNA-bd_dom_sf"/>
</dbReference>
<reference evidence="3" key="2">
    <citation type="submission" date="2022-09" db="EMBL/GenBank/DDBJ databases">
        <title>Biosynthetic gene clusters of Dactylosporangioum fulvum.</title>
        <authorList>
            <person name="Caradec T."/>
        </authorList>
    </citation>
    <scope>NUCLEOTIDE SEQUENCE</scope>
    <source>
        <strain evidence="3">NRRL B-16292</strain>
    </source>
</reference>
<keyword evidence="4" id="KW-1185">Reference proteome</keyword>
<evidence type="ECO:0000256" key="1">
    <source>
        <dbReference type="ARBA" id="ARBA00023125"/>
    </source>
</evidence>
<dbReference type="RefSeq" id="WP_259864122.1">
    <property type="nucleotide sequence ID" value="NZ_BAAAST010000199.1"/>
</dbReference>
<dbReference type="PROSITE" id="PS50943">
    <property type="entry name" value="HTH_CROC1"/>
    <property type="match status" value="1"/>
</dbReference>
<name>A0ABY5W6V4_9ACTN</name>
<protein>
    <submittedName>
        <fullName evidence="3">Helix-turn-helix transcriptional regulator</fullName>
    </submittedName>
</protein>
<dbReference type="SMART" id="SM00530">
    <property type="entry name" value="HTH_XRE"/>
    <property type="match status" value="1"/>
</dbReference>
<organism evidence="3 4">
    <name type="scientific">Dactylosporangium fulvum</name>
    <dbReference type="NCBI Taxonomy" id="53359"/>
    <lineage>
        <taxon>Bacteria</taxon>
        <taxon>Bacillati</taxon>
        <taxon>Actinomycetota</taxon>
        <taxon>Actinomycetes</taxon>
        <taxon>Micromonosporales</taxon>
        <taxon>Micromonosporaceae</taxon>
        <taxon>Dactylosporangium</taxon>
    </lineage>
</organism>
<dbReference type="InterPro" id="IPR050807">
    <property type="entry name" value="TransReg_Diox_bact_type"/>
</dbReference>
<dbReference type="CDD" id="cd00093">
    <property type="entry name" value="HTH_XRE"/>
    <property type="match status" value="1"/>
</dbReference>
<accession>A0ABY5W6V4</accession>
<dbReference type="InterPro" id="IPR001387">
    <property type="entry name" value="Cro/C1-type_HTH"/>
</dbReference>
<dbReference type="PANTHER" id="PTHR46797:SF1">
    <property type="entry name" value="METHYLPHOSPHONATE SYNTHASE"/>
    <property type="match status" value="1"/>
</dbReference>
<evidence type="ECO:0000259" key="2">
    <source>
        <dbReference type="PROSITE" id="PS50943"/>
    </source>
</evidence>
<reference evidence="3" key="1">
    <citation type="submission" date="2021-04" db="EMBL/GenBank/DDBJ databases">
        <authorList>
            <person name="Hartkoorn R.C."/>
            <person name="Beaudoing E."/>
            <person name="Hot D."/>
        </authorList>
    </citation>
    <scope>NUCLEOTIDE SEQUENCE</scope>
    <source>
        <strain evidence="3">NRRL B-16292</strain>
    </source>
</reference>
<dbReference type="PANTHER" id="PTHR46797">
    <property type="entry name" value="HTH-TYPE TRANSCRIPTIONAL REGULATOR"/>
    <property type="match status" value="1"/>
</dbReference>
<dbReference type="EMBL" id="CP073720">
    <property type="protein sequence ID" value="UWP85822.1"/>
    <property type="molecule type" value="Genomic_DNA"/>
</dbReference>
<proteinExistence type="predicted"/>
<dbReference type="Gene3D" id="1.10.260.40">
    <property type="entry name" value="lambda repressor-like DNA-binding domains"/>
    <property type="match status" value="1"/>
</dbReference>
<dbReference type="Pfam" id="PF01381">
    <property type="entry name" value="HTH_3"/>
    <property type="match status" value="1"/>
</dbReference>
<dbReference type="SUPFAM" id="SSF47413">
    <property type="entry name" value="lambda repressor-like DNA-binding domains"/>
    <property type="match status" value="1"/>
</dbReference>
<evidence type="ECO:0000313" key="4">
    <source>
        <dbReference type="Proteomes" id="UP001059617"/>
    </source>
</evidence>
<gene>
    <name evidence="3" type="ORF">Dfulv_16880</name>
</gene>
<sequence>MATDIIGVKGADIRAARYAKGLKLYELAEAVGVSAPYLSSIERGTKLGSPAVLVRIAAALGKNPEQFISNKPTVKAA</sequence>
<evidence type="ECO:0000313" key="3">
    <source>
        <dbReference type="EMBL" id="UWP85822.1"/>
    </source>
</evidence>
<keyword evidence="1" id="KW-0238">DNA-binding</keyword>